<dbReference type="PRINTS" id="PR00412">
    <property type="entry name" value="EPOXHYDRLASE"/>
</dbReference>
<proteinExistence type="predicted"/>
<dbReference type="PRINTS" id="PR00111">
    <property type="entry name" value="ABHYDROLASE"/>
</dbReference>
<dbReference type="InterPro" id="IPR029058">
    <property type="entry name" value="AB_hydrolase_fold"/>
</dbReference>
<evidence type="ECO:0000313" key="3">
    <source>
        <dbReference type="EMBL" id="MDR6300206.1"/>
    </source>
</evidence>
<evidence type="ECO:0000313" key="4">
    <source>
        <dbReference type="Proteomes" id="UP001257659"/>
    </source>
</evidence>
<dbReference type="InterPro" id="IPR000073">
    <property type="entry name" value="AB_hydrolase_1"/>
</dbReference>
<accession>A0ABU1K3M8</accession>
<dbReference type="PANTHER" id="PTHR46118">
    <property type="entry name" value="PROTEIN ABHD11"/>
    <property type="match status" value="1"/>
</dbReference>
<dbReference type="RefSeq" id="WP_309727108.1">
    <property type="nucleotide sequence ID" value="NZ_JAVDQA010000001.1"/>
</dbReference>
<reference evidence="3 4" key="1">
    <citation type="submission" date="2023-07" db="EMBL/GenBank/DDBJ databases">
        <title>Genomic Encyclopedia of Type Strains, Phase IV (KMG-IV): sequencing the most valuable type-strain genomes for metagenomic binning, comparative biology and taxonomic classification.</title>
        <authorList>
            <person name="Goeker M."/>
        </authorList>
    </citation>
    <scope>NUCLEOTIDE SEQUENCE [LARGE SCALE GENOMIC DNA]</scope>
    <source>
        <strain evidence="3 4">DSM 102814</strain>
    </source>
</reference>
<protein>
    <submittedName>
        <fullName evidence="3">Pimeloyl-ACP methyl ester carboxylesterase</fullName>
    </submittedName>
</protein>
<dbReference type="SUPFAM" id="SSF53474">
    <property type="entry name" value="alpha/beta-Hydrolases"/>
    <property type="match status" value="1"/>
</dbReference>
<keyword evidence="4" id="KW-1185">Reference proteome</keyword>
<gene>
    <name evidence="3" type="ORF">GGR31_000822</name>
</gene>
<dbReference type="Gene3D" id="3.40.50.1820">
    <property type="entry name" value="alpha/beta hydrolase"/>
    <property type="match status" value="1"/>
</dbReference>
<dbReference type="EMBL" id="JAVDQA010000001">
    <property type="protein sequence ID" value="MDR6300206.1"/>
    <property type="molecule type" value="Genomic_DNA"/>
</dbReference>
<evidence type="ECO:0000259" key="2">
    <source>
        <dbReference type="Pfam" id="PF00561"/>
    </source>
</evidence>
<comment type="caution">
    <text evidence="3">The sequence shown here is derived from an EMBL/GenBank/DDBJ whole genome shotgun (WGS) entry which is preliminary data.</text>
</comment>
<evidence type="ECO:0000256" key="1">
    <source>
        <dbReference type="ARBA" id="ARBA00022801"/>
    </source>
</evidence>
<keyword evidence="1" id="KW-0378">Hydrolase</keyword>
<dbReference type="PANTHER" id="PTHR46118:SF4">
    <property type="entry name" value="PROTEIN ABHD11"/>
    <property type="match status" value="1"/>
</dbReference>
<sequence>MKLHSNIIGEGKPFLILHGFLGMGDNWKTLAKKFADEGYQVHLIDQRNHGRSPHTEEFSYKLMAEDIQEYCKTHNLEEIILLGHSMGGKTAMKVAVMFPELLKELIIVDIAPKYYPPHHQTILEGLTMLSDSELTSRGEADEKLQEYIEEWGVRQFLLKNLYWKEKNKLALRMNLPVLKEKIENVGIALEENEIYPKQTLFINGEKSGYIKEEDRDLINKHFPKSNLATIKGAGHWVHAEKMDEFYEIVIGYLKNLA</sequence>
<feature type="domain" description="AB hydrolase-1" evidence="2">
    <location>
        <begin position="12"/>
        <end position="241"/>
    </location>
</feature>
<organism evidence="3 4">
    <name type="scientific">Mesonia maritima</name>
    <dbReference type="NCBI Taxonomy" id="1793873"/>
    <lineage>
        <taxon>Bacteria</taxon>
        <taxon>Pseudomonadati</taxon>
        <taxon>Bacteroidota</taxon>
        <taxon>Flavobacteriia</taxon>
        <taxon>Flavobacteriales</taxon>
        <taxon>Flavobacteriaceae</taxon>
        <taxon>Mesonia</taxon>
    </lineage>
</organism>
<dbReference type="Pfam" id="PF00561">
    <property type="entry name" value="Abhydrolase_1"/>
    <property type="match status" value="1"/>
</dbReference>
<dbReference type="InterPro" id="IPR000639">
    <property type="entry name" value="Epox_hydrolase-like"/>
</dbReference>
<dbReference type="Proteomes" id="UP001257659">
    <property type="component" value="Unassembled WGS sequence"/>
</dbReference>
<name>A0ABU1K3M8_9FLAO</name>